<dbReference type="Gene3D" id="3.90.870.10">
    <property type="entry name" value="DHBP synthase"/>
    <property type="match status" value="1"/>
</dbReference>
<dbReference type="EMBL" id="CP010427">
    <property type="protein sequence ID" value="AJC49473.1"/>
    <property type="molecule type" value="Genomic_DNA"/>
</dbReference>
<evidence type="ECO:0000259" key="1">
    <source>
        <dbReference type="PROSITE" id="PS51163"/>
    </source>
</evidence>
<dbReference type="OrthoDB" id="9781656at2"/>
<dbReference type="PROSITE" id="PS51163">
    <property type="entry name" value="YRDC"/>
    <property type="match status" value="1"/>
</dbReference>
<dbReference type="InterPro" id="IPR017945">
    <property type="entry name" value="DHBP_synth_RibB-like_a/b_dom"/>
</dbReference>
<dbReference type="KEGG" id="fgu:SD28_07550"/>
<dbReference type="AlphaFoldDB" id="A0A0A8E635"/>
<dbReference type="NCBIfam" id="TIGR00057">
    <property type="entry name" value="L-threonylcarbamoyladenylate synthase"/>
    <property type="match status" value="1"/>
</dbReference>
<dbReference type="InterPro" id="IPR006070">
    <property type="entry name" value="Sua5-like_dom"/>
</dbReference>
<dbReference type="STRING" id="594679.SD28_07550"/>
<dbReference type="Proteomes" id="UP000031104">
    <property type="component" value="Chromosome"/>
</dbReference>
<proteinExistence type="predicted"/>
<dbReference type="HOGENOM" id="CLU_031397_3_0_6"/>
<accession>A0A0A8E635</accession>
<dbReference type="Pfam" id="PF01300">
    <property type="entry name" value="Sua5_yciO_yrdC"/>
    <property type="match status" value="1"/>
</dbReference>
<dbReference type="GO" id="GO:0003725">
    <property type="term" value="F:double-stranded RNA binding"/>
    <property type="evidence" value="ECO:0007669"/>
    <property type="project" value="InterPro"/>
</dbReference>
<dbReference type="InterPro" id="IPR052532">
    <property type="entry name" value="SUA5_domain"/>
</dbReference>
<organism evidence="2 3">
    <name type="scientific">Allofrancisella guangzhouensis</name>
    <dbReference type="NCBI Taxonomy" id="594679"/>
    <lineage>
        <taxon>Bacteria</taxon>
        <taxon>Pseudomonadati</taxon>
        <taxon>Pseudomonadota</taxon>
        <taxon>Gammaproteobacteria</taxon>
        <taxon>Thiotrichales</taxon>
        <taxon>Francisellaceae</taxon>
        <taxon>Allofrancisella</taxon>
    </lineage>
</organism>
<dbReference type="PANTHER" id="PTHR42828">
    <property type="entry name" value="DHBP SYNTHASE RIBB-LIKE ALPHA/BETA DOMAIN-CONTAINING PROTEIN"/>
    <property type="match status" value="1"/>
</dbReference>
<reference evidence="2 3" key="1">
    <citation type="submission" date="2014-12" db="EMBL/GenBank/DDBJ databases">
        <title>Complete genome sequence of Francisella guanzhouensis strain 08HL01032 isolated from air-conditioning system in China.</title>
        <authorList>
            <person name="Svensson D."/>
            <person name="Ohrman C."/>
            <person name="Backman S."/>
            <person name="Karlsson E."/>
            <person name="Nilsson E."/>
            <person name="Bystrom M."/>
            <person name="Larkeryd A."/>
            <person name="Stenberg P."/>
            <person name="Scholtz H.C."/>
            <person name="Forsman M."/>
            <person name="Sjodin A."/>
        </authorList>
    </citation>
    <scope>NUCLEOTIDE SEQUENCE [LARGE SCALE GENOMIC DNA]</scope>
    <source>
        <strain evidence="2 3">08HL01032</strain>
    </source>
</reference>
<dbReference type="SUPFAM" id="SSF55821">
    <property type="entry name" value="YrdC/RibB"/>
    <property type="match status" value="1"/>
</dbReference>
<evidence type="ECO:0000313" key="3">
    <source>
        <dbReference type="Proteomes" id="UP000031104"/>
    </source>
</evidence>
<keyword evidence="3" id="KW-1185">Reference proteome</keyword>
<protein>
    <submittedName>
        <fullName evidence="2">Translation factor Sua5</fullName>
    </submittedName>
</protein>
<feature type="domain" description="YrdC-like" evidence="1">
    <location>
        <begin position="14"/>
        <end position="200"/>
    </location>
</feature>
<dbReference type="PANTHER" id="PTHR42828:SF3">
    <property type="entry name" value="THREONYLCARBAMOYL-AMP SYNTHASE"/>
    <property type="match status" value="1"/>
</dbReference>
<evidence type="ECO:0000313" key="2">
    <source>
        <dbReference type="EMBL" id="AJC49473.1"/>
    </source>
</evidence>
<sequence length="208" mass="23129">MKRLIELNSYGNNILALQEIRQVLDKEGVVAIPTDSGYALACKMKSKKAIDKIRKIRDLDSSHNFTLLCKDLSEISEYAKIDNNAYRLLKRYTPGPYTFILNATKKVSSLLVTKSKNTVGIRVSEHYVPQAISAEIEEPLVVSSFILPGQAYVVTDCSGINNEIMNNIDLIVDSDYCGYEPTTVIEALELPYIVLREGAGSVEGFTNE</sequence>
<name>A0A0A8E635_9GAMM</name>
<dbReference type="RefSeq" id="WP_039125583.1">
    <property type="nucleotide sequence ID" value="NZ_CP010427.1"/>
</dbReference>
<gene>
    <name evidence="2" type="ORF">SD28_07550</name>
</gene>